<accession>A0A0C3HCZ0</accession>
<comment type="subcellular location">
    <subcellularLocation>
        <location evidence="1">Membrane</location>
        <topology evidence="1">Multi-pass membrane protein</topology>
    </subcellularLocation>
</comment>
<keyword evidence="4 6" id="KW-0472">Membrane</keyword>
<feature type="transmembrane region" description="Helical" evidence="6">
    <location>
        <begin position="283"/>
        <end position="303"/>
    </location>
</feature>
<dbReference type="PANTHER" id="PTHR33048">
    <property type="entry name" value="PTH11-LIKE INTEGRAL MEMBRANE PROTEIN (AFU_ORTHOLOGUE AFUA_5G11245)"/>
    <property type="match status" value="1"/>
</dbReference>
<evidence type="ECO:0000256" key="4">
    <source>
        <dbReference type="ARBA" id="ARBA00023136"/>
    </source>
</evidence>
<feature type="transmembrane region" description="Helical" evidence="6">
    <location>
        <begin position="55"/>
        <end position="76"/>
    </location>
</feature>
<keyword evidence="3 6" id="KW-1133">Transmembrane helix</keyword>
<reference evidence="9" key="2">
    <citation type="submission" date="2015-01" db="EMBL/GenBank/DDBJ databases">
        <title>Evolutionary Origins and Diversification of the Mycorrhizal Mutualists.</title>
        <authorList>
            <consortium name="DOE Joint Genome Institute"/>
            <consortium name="Mycorrhizal Genomics Consortium"/>
            <person name="Kohler A."/>
            <person name="Kuo A."/>
            <person name="Nagy L.G."/>
            <person name="Floudas D."/>
            <person name="Copeland A."/>
            <person name="Barry K.W."/>
            <person name="Cichocki N."/>
            <person name="Veneault-Fourrey C."/>
            <person name="LaButti K."/>
            <person name="Lindquist E.A."/>
            <person name="Lipzen A."/>
            <person name="Lundell T."/>
            <person name="Morin E."/>
            <person name="Murat C."/>
            <person name="Riley R."/>
            <person name="Ohm R."/>
            <person name="Sun H."/>
            <person name="Tunlid A."/>
            <person name="Henrissat B."/>
            <person name="Grigoriev I.V."/>
            <person name="Hibbett D.S."/>
            <person name="Martin F."/>
        </authorList>
    </citation>
    <scope>NUCLEOTIDE SEQUENCE [LARGE SCALE GENOMIC DNA]</scope>
    <source>
        <strain evidence="9">Zn</strain>
    </source>
</reference>
<feature type="non-terminal residue" evidence="8">
    <location>
        <position position="309"/>
    </location>
</feature>
<proteinExistence type="inferred from homology"/>
<keyword evidence="9" id="KW-1185">Reference proteome</keyword>
<feature type="domain" description="Rhodopsin" evidence="7">
    <location>
        <begin position="72"/>
        <end position="308"/>
    </location>
</feature>
<evidence type="ECO:0000313" key="8">
    <source>
        <dbReference type="EMBL" id="KIN00172.1"/>
    </source>
</evidence>
<feature type="non-terminal residue" evidence="8">
    <location>
        <position position="1"/>
    </location>
</feature>
<dbReference type="InterPro" id="IPR052337">
    <property type="entry name" value="SAT4-like"/>
</dbReference>
<dbReference type="PANTHER" id="PTHR33048:SF47">
    <property type="entry name" value="INTEGRAL MEMBRANE PROTEIN-RELATED"/>
    <property type="match status" value="1"/>
</dbReference>
<feature type="transmembrane region" description="Helical" evidence="6">
    <location>
        <begin position="169"/>
        <end position="189"/>
    </location>
</feature>
<evidence type="ECO:0000256" key="6">
    <source>
        <dbReference type="SAM" id="Phobius"/>
    </source>
</evidence>
<dbReference type="Proteomes" id="UP000054321">
    <property type="component" value="Unassembled WGS sequence"/>
</dbReference>
<keyword evidence="2 6" id="KW-0812">Transmembrane</keyword>
<evidence type="ECO:0000259" key="7">
    <source>
        <dbReference type="Pfam" id="PF20684"/>
    </source>
</evidence>
<dbReference type="GO" id="GO:0016020">
    <property type="term" value="C:membrane"/>
    <property type="evidence" value="ECO:0007669"/>
    <property type="project" value="UniProtKB-SubCell"/>
</dbReference>
<comment type="similarity">
    <text evidence="5">Belongs to the SAT4 family.</text>
</comment>
<dbReference type="OrthoDB" id="5329176at2759"/>
<dbReference type="EMBL" id="KN832877">
    <property type="protein sequence ID" value="KIN00172.1"/>
    <property type="molecule type" value="Genomic_DNA"/>
</dbReference>
<evidence type="ECO:0000256" key="3">
    <source>
        <dbReference type="ARBA" id="ARBA00022989"/>
    </source>
</evidence>
<dbReference type="InParanoid" id="A0A0C3HCZ0"/>
<reference evidence="8 9" key="1">
    <citation type="submission" date="2014-04" db="EMBL/GenBank/DDBJ databases">
        <authorList>
            <consortium name="DOE Joint Genome Institute"/>
            <person name="Kuo A."/>
            <person name="Martino E."/>
            <person name="Perotto S."/>
            <person name="Kohler A."/>
            <person name="Nagy L.G."/>
            <person name="Floudas D."/>
            <person name="Copeland A."/>
            <person name="Barry K.W."/>
            <person name="Cichocki N."/>
            <person name="Veneault-Fourrey C."/>
            <person name="LaButti K."/>
            <person name="Lindquist E.A."/>
            <person name="Lipzen A."/>
            <person name="Lundell T."/>
            <person name="Morin E."/>
            <person name="Murat C."/>
            <person name="Sun H."/>
            <person name="Tunlid A."/>
            <person name="Henrissat B."/>
            <person name="Grigoriev I.V."/>
            <person name="Hibbett D.S."/>
            <person name="Martin F."/>
            <person name="Nordberg H.P."/>
            <person name="Cantor M.N."/>
            <person name="Hua S.X."/>
        </authorList>
    </citation>
    <scope>NUCLEOTIDE SEQUENCE [LARGE SCALE GENOMIC DNA]</scope>
    <source>
        <strain evidence="8 9">Zn</strain>
    </source>
</reference>
<evidence type="ECO:0000256" key="5">
    <source>
        <dbReference type="ARBA" id="ARBA00038359"/>
    </source>
</evidence>
<evidence type="ECO:0000256" key="2">
    <source>
        <dbReference type="ARBA" id="ARBA00022692"/>
    </source>
</evidence>
<protein>
    <recommendedName>
        <fullName evidence="7">Rhodopsin domain-containing protein</fullName>
    </recommendedName>
</protein>
<dbReference type="STRING" id="913774.A0A0C3HCZ0"/>
<sequence length="309" mass="34750">DIPSCYCTNVTLQAQVSDCIQSSCNQTEQFSKSALNVGQNNLCKGVPKPSRSAEIIRVAIIISAFTFPIIVLRLFSRYIVSRIWWDDWAIVVSGLFMIPMTVIPIYNATRGFGKHVWDVPPQNITSLKQFYYVSQILYALVQNTTKMSILLLFLRIFPDKTFRLVTKICLAWMICHMIAFIVAVTLQCVPPSAIWDTSLQSKCTNSTALVYAGAGFSIFEDLVIILLPVRELASLNLTTRKKLAIIFMFALGSFACITSMVRLKYIVVYQVQSLDETYSGTDVVIWSVIEIYTAMICACLMAIRPLLTK</sequence>
<dbReference type="Pfam" id="PF20684">
    <property type="entry name" value="Fung_rhodopsin"/>
    <property type="match status" value="1"/>
</dbReference>
<organism evidence="8 9">
    <name type="scientific">Oidiodendron maius (strain Zn)</name>
    <dbReference type="NCBI Taxonomy" id="913774"/>
    <lineage>
        <taxon>Eukaryota</taxon>
        <taxon>Fungi</taxon>
        <taxon>Dikarya</taxon>
        <taxon>Ascomycota</taxon>
        <taxon>Pezizomycotina</taxon>
        <taxon>Leotiomycetes</taxon>
        <taxon>Leotiomycetes incertae sedis</taxon>
        <taxon>Myxotrichaceae</taxon>
        <taxon>Oidiodendron</taxon>
    </lineage>
</organism>
<dbReference type="AlphaFoldDB" id="A0A0C3HCZ0"/>
<name>A0A0C3HCZ0_OIDMZ</name>
<feature type="transmembrane region" description="Helical" evidence="6">
    <location>
        <begin position="88"/>
        <end position="106"/>
    </location>
</feature>
<dbReference type="InterPro" id="IPR049326">
    <property type="entry name" value="Rhodopsin_dom_fungi"/>
</dbReference>
<evidence type="ECO:0000256" key="1">
    <source>
        <dbReference type="ARBA" id="ARBA00004141"/>
    </source>
</evidence>
<feature type="transmembrane region" description="Helical" evidence="6">
    <location>
        <begin position="136"/>
        <end position="157"/>
    </location>
</feature>
<evidence type="ECO:0000313" key="9">
    <source>
        <dbReference type="Proteomes" id="UP000054321"/>
    </source>
</evidence>
<dbReference type="HOGENOM" id="CLU_028200_6_2_1"/>
<feature type="transmembrane region" description="Helical" evidence="6">
    <location>
        <begin position="242"/>
        <end position="263"/>
    </location>
</feature>
<feature type="transmembrane region" description="Helical" evidence="6">
    <location>
        <begin position="209"/>
        <end position="230"/>
    </location>
</feature>
<gene>
    <name evidence="8" type="ORF">OIDMADRAFT_80425</name>
</gene>